<dbReference type="GO" id="GO:0005783">
    <property type="term" value="C:endoplasmic reticulum"/>
    <property type="evidence" value="ECO:0007669"/>
    <property type="project" value="UniProtKB-SubCell"/>
</dbReference>
<keyword evidence="4" id="KW-0256">Endoplasmic reticulum</keyword>
<evidence type="ECO:0000256" key="4">
    <source>
        <dbReference type="ARBA" id="ARBA00022824"/>
    </source>
</evidence>
<evidence type="ECO:0000313" key="9">
    <source>
        <dbReference type="Proteomes" id="UP000704712"/>
    </source>
</evidence>
<evidence type="ECO:0000256" key="2">
    <source>
        <dbReference type="ARBA" id="ARBA00004308"/>
    </source>
</evidence>
<comment type="caution">
    <text evidence="8">The sequence shown here is derived from an EMBL/GenBank/DDBJ whole genome shotgun (WGS) entry which is preliminary data.</text>
</comment>
<dbReference type="EMBL" id="JAACNO010001646">
    <property type="protein sequence ID" value="KAF4138693.1"/>
    <property type="molecule type" value="Genomic_DNA"/>
</dbReference>
<dbReference type="PANTHER" id="PTHR12447:SF25">
    <property type="entry name" value="ANKYRIN REPEAT DOMAIN-CONTAINING PROTEIN 13C"/>
    <property type="match status" value="1"/>
</dbReference>
<name>A0A8S9UDV6_PHYIN</name>
<evidence type="ECO:0000256" key="6">
    <source>
        <dbReference type="ARBA" id="ARBA00023136"/>
    </source>
</evidence>
<dbReference type="InterPro" id="IPR021832">
    <property type="entry name" value="ANKRD13"/>
</dbReference>
<reference evidence="8" key="1">
    <citation type="submission" date="2020-03" db="EMBL/GenBank/DDBJ databases">
        <title>Hybrid Assembly of Korean Phytophthora infestans isolates.</title>
        <authorList>
            <person name="Prokchorchik M."/>
            <person name="Lee Y."/>
            <person name="Seo J."/>
            <person name="Cho J.-H."/>
            <person name="Park Y.-E."/>
            <person name="Jang D.-C."/>
            <person name="Im J.-S."/>
            <person name="Choi J.-G."/>
            <person name="Park H.-J."/>
            <person name="Lee G.-B."/>
            <person name="Lee Y.-G."/>
            <person name="Hong S.-Y."/>
            <person name="Cho K."/>
            <person name="Sohn K.H."/>
        </authorList>
    </citation>
    <scope>NUCLEOTIDE SEQUENCE</scope>
    <source>
        <strain evidence="8">KR_2_A2</strain>
    </source>
</reference>
<keyword evidence="6" id="KW-0472">Membrane</keyword>
<comment type="subcellular location">
    <subcellularLocation>
        <location evidence="2">Endomembrane system</location>
    </subcellularLocation>
    <subcellularLocation>
        <location evidence="1">Endoplasmic reticulum</location>
    </subcellularLocation>
</comment>
<keyword evidence="3" id="KW-0677">Repeat</keyword>
<feature type="domain" description="Ankyrin repeat" evidence="7">
    <location>
        <begin position="16"/>
        <end position="92"/>
    </location>
</feature>
<accession>A0A8S9UDV6</accession>
<proteinExistence type="predicted"/>
<evidence type="ECO:0000259" key="7">
    <source>
        <dbReference type="Pfam" id="PF11904"/>
    </source>
</evidence>
<evidence type="ECO:0000256" key="3">
    <source>
        <dbReference type="ARBA" id="ARBA00022737"/>
    </source>
</evidence>
<dbReference type="PANTHER" id="PTHR12447">
    <property type="entry name" value="ANKYRIN REPEAT DOMAIN-CONTAINING PROTEIN 13"/>
    <property type="match status" value="1"/>
</dbReference>
<gene>
    <name evidence="8" type="ORF">GN958_ATG12129</name>
</gene>
<sequence>MKNTYRSLTLVPTARRMHKDFEAKVVMTEKFPFQLRDFLPVIKFISTTGEHVKNLDEFFQMTLPPGFPVKFELPMMFTVRVAYTFQKITLNPQLNSTMFEIPRDYQEVFTLHCFCRRSTFVKSQKDFTRFT</sequence>
<dbReference type="InterPro" id="IPR055285">
    <property type="entry name" value="ANKRD13_C"/>
</dbReference>
<evidence type="ECO:0000256" key="5">
    <source>
        <dbReference type="ARBA" id="ARBA00023043"/>
    </source>
</evidence>
<evidence type="ECO:0000313" key="8">
    <source>
        <dbReference type="EMBL" id="KAF4138693.1"/>
    </source>
</evidence>
<organism evidence="8 9">
    <name type="scientific">Phytophthora infestans</name>
    <name type="common">Potato late blight agent</name>
    <name type="synonym">Botrytis infestans</name>
    <dbReference type="NCBI Taxonomy" id="4787"/>
    <lineage>
        <taxon>Eukaryota</taxon>
        <taxon>Sar</taxon>
        <taxon>Stramenopiles</taxon>
        <taxon>Oomycota</taxon>
        <taxon>Peronosporomycetes</taxon>
        <taxon>Peronosporales</taxon>
        <taxon>Peronosporaceae</taxon>
        <taxon>Phytophthora</taxon>
    </lineage>
</organism>
<dbReference type="Proteomes" id="UP000704712">
    <property type="component" value="Unassembled WGS sequence"/>
</dbReference>
<evidence type="ECO:0000256" key="1">
    <source>
        <dbReference type="ARBA" id="ARBA00004240"/>
    </source>
</evidence>
<protein>
    <submittedName>
        <fullName evidence="8">GPCR-chaperone</fullName>
    </submittedName>
</protein>
<dbReference type="AlphaFoldDB" id="A0A8S9UDV6"/>
<keyword evidence="5" id="KW-0040">ANK repeat</keyword>
<dbReference type="Pfam" id="PF11904">
    <property type="entry name" value="ANKRD13_C"/>
    <property type="match status" value="1"/>
</dbReference>